<feature type="compositionally biased region" description="Basic and acidic residues" evidence="1">
    <location>
        <begin position="34"/>
        <end position="43"/>
    </location>
</feature>
<feature type="region of interest" description="Disordered" evidence="1">
    <location>
        <begin position="1"/>
        <end position="159"/>
    </location>
</feature>
<gene>
    <name evidence="2" type="ORF">PR001_g17450</name>
</gene>
<feature type="compositionally biased region" description="Polar residues" evidence="1">
    <location>
        <begin position="774"/>
        <end position="794"/>
    </location>
</feature>
<feature type="region of interest" description="Disordered" evidence="1">
    <location>
        <begin position="771"/>
        <end position="794"/>
    </location>
</feature>
<protein>
    <recommendedName>
        <fullName evidence="4">Retrotransposon gag domain-containing protein</fullName>
    </recommendedName>
</protein>
<feature type="region of interest" description="Disordered" evidence="1">
    <location>
        <begin position="824"/>
        <end position="911"/>
    </location>
</feature>
<feature type="compositionally biased region" description="Basic and acidic residues" evidence="1">
    <location>
        <begin position="1088"/>
        <end position="1098"/>
    </location>
</feature>
<name>A0A6A3KEH0_9STRA</name>
<organism evidence="2 3">
    <name type="scientific">Phytophthora rubi</name>
    <dbReference type="NCBI Taxonomy" id="129364"/>
    <lineage>
        <taxon>Eukaryota</taxon>
        <taxon>Sar</taxon>
        <taxon>Stramenopiles</taxon>
        <taxon>Oomycota</taxon>
        <taxon>Peronosporomycetes</taxon>
        <taxon>Peronosporales</taxon>
        <taxon>Peronosporaceae</taxon>
        <taxon>Phytophthora</taxon>
    </lineage>
</organism>
<reference evidence="2 3" key="1">
    <citation type="submission" date="2018-09" db="EMBL/GenBank/DDBJ databases">
        <title>Genomic investigation of the strawberry pathogen Phytophthora fragariae indicates pathogenicity is determined by transcriptional variation in three key races.</title>
        <authorList>
            <person name="Adams T.M."/>
            <person name="Armitage A.D."/>
            <person name="Sobczyk M.K."/>
            <person name="Bates H.J."/>
            <person name="Dunwell J.M."/>
            <person name="Nellist C.F."/>
            <person name="Harrison R.J."/>
        </authorList>
    </citation>
    <scope>NUCLEOTIDE SEQUENCE [LARGE SCALE GENOMIC DNA]</scope>
    <source>
        <strain evidence="2 3">SCRP249</strain>
    </source>
</reference>
<feature type="region of interest" description="Disordered" evidence="1">
    <location>
        <begin position="453"/>
        <end position="508"/>
    </location>
</feature>
<feature type="compositionally biased region" description="Basic and acidic residues" evidence="1">
    <location>
        <begin position="829"/>
        <end position="838"/>
    </location>
</feature>
<dbReference type="Proteomes" id="UP000429607">
    <property type="component" value="Unassembled WGS sequence"/>
</dbReference>
<accession>A0A6A3KEH0</accession>
<evidence type="ECO:0000256" key="1">
    <source>
        <dbReference type="SAM" id="MobiDB-lite"/>
    </source>
</evidence>
<feature type="region of interest" description="Disordered" evidence="1">
    <location>
        <begin position="1144"/>
        <end position="1182"/>
    </location>
</feature>
<proteinExistence type="predicted"/>
<evidence type="ECO:0008006" key="4">
    <source>
        <dbReference type="Google" id="ProtNLM"/>
    </source>
</evidence>
<feature type="compositionally biased region" description="Polar residues" evidence="1">
    <location>
        <begin position="1168"/>
        <end position="1182"/>
    </location>
</feature>
<evidence type="ECO:0000313" key="2">
    <source>
        <dbReference type="EMBL" id="KAE9005439.1"/>
    </source>
</evidence>
<feature type="compositionally biased region" description="Basic and acidic residues" evidence="1">
    <location>
        <begin position="485"/>
        <end position="497"/>
    </location>
</feature>
<feature type="compositionally biased region" description="Low complexity" evidence="1">
    <location>
        <begin position="839"/>
        <end position="861"/>
    </location>
</feature>
<sequence>MSTKPSPSASKRKGEKTESSLRRSLRVAGLPAEVEPKEAEKSGSSRSTLEISASSAEVEVSRPSETEPSAEPEAPPMPEDVVSSLSSPEMKPSGVGQGDEVGAHPSARIDEGRSQVVPAEHQNIAPQDKSEASTTTSRLPSANPEPTAANPRGGQVEGGALSLLGSREMQPREQNPVWTGADPIRFNYAPGAGYFGATSGGAWSSSLWPDQRPFQRLRGVPEGGEAQNLSLTHPSEMTEAEMITYGRSQLELWMSLPPGIVHPVDMAYAPRHEGYDLWGFIRAAGATARHLMSVTRSPAARWLNVFNAERRRIPIVSDLKAVRVSLGLMPHIACVALLQTMLHEAGYEFRNQVPTWHTLVEVSGVSESQIRLEVERIGHFIRAELTAWKFAVESTPYYVRSPSDPQLTASAQTNDPRTSFVLDKDGDAIMDEDTQLFLGHEVVMRLQLTGLRPRSPASSLEEEPARKRPLLIRSSASGSIPSWRDSSDAVSEVRPESMSDSVPSMVGAGPNSDLSLMVTDESGNMSYSSSGSSLMSVTDYMLGSGTHLPMSTATVMRGSTVGVTRSSAPGMMISITPDPPQPHPIQTRTEARMSMTEHPAQIPLPGSPESKRTSESKAEVTAARPDLGPSPSVRAGLEGFWFGHSSAQVNADNPPAQQDLARSEATAWARFFAEQEQRKNTEARLQAALEDNRREQTKLHEEYQKLQVQNERQEELQRIHDERAAKTRAEHDVELLRLKEEHAQAQAAHERAVAEREEKLRQLLLDQERLRVQADSQNQPSHSTNSQDLSRTPAESSVILTVIDPVLAKLDRLIDVMHRMVQANQRQAEPAESRDKTTKTQSSSQSNRTKSSARTPSSASKRSSKARTSRSRKPDDDDWGSDSSSSSDSSQDELEGQFGVAAQSKSSDAVSGTRVVVQAMIPHDALEKFDERGPLDDRVNWWERFMYYATMAPWDERTRIVQLRMRLSGSLKDWCAQLPDSTRSDWKKLSHVFKKEWCRSIGSKAERYYAMEIRESETPRMFLYRLNRAAKKADIAFERPTTDREAHVRRFIKALSDSRLKTTLQGQRFDTLSELEETLKRIEALRQEERHEDRDYQQKKRPSQNLQFGRFKPQPRRGEGRAFMADITRMDAETGRQVHFSGEDFSRHEADSEVEQTHQAMRAEVAEPQSSSTATNSLGAESSYSAVVTDEDIFRVAERLAWKPKADAQPFGRGAPQREEFKCSECGSKRHNTENCWSKLICGRCHDEGHPTQYCKRQPCSKCGDYHRRGLCDMWAALKAVRETIRAGGSLESIDPETIRQLLDSSDPETPLNH</sequence>
<evidence type="ECO:0000313" key="3">
    <source>
        <dbReference type="Proteomes" id="UP000429607"/>
    </source>
</evidence>
<feature type="region of interest" description="Disordered" evidence="1">
    <location>
        <begin position="594"/>
        <end position="631"/>
    </location>
</feature>
<feature type="compositionally biased region" description="Basic residues" evidence="1">
    <location>
        <begin position="862"/>
        <end position="871"/>
    </location>
</feature>
<comment type="caution">
    <text evidence="2">The sequence shown here is derived from an EMBL/GenBank/DDBJ whole genome shotgun (WGS) entry which is preliminary data.</text>
</comment>
<dbReference type="EMBL" id="QXFV01001456">
    <property type="protein sequence ID" value="KAE9005439.1"/>
    <property type="molecule type" value="Genomic_DNA"/>
</dbReference>
<feature type="compositionally biased region" description="Basic and acidic residues" evidence="1">
    <location>
        <begin position="609"/>
        <end position="618"/>
    </location>
</feature>
<feature type="region of interest" description="Disordered" evidence="1">
    <location>
        <begin position="1088"/>
        <end position="1119"/>
    </location>
</feature>